<keyword evidence="2" id="KW-0472">Membrane</keyword>
<feature type="compositionally biased region" description="Polar residues" evidence="1">
    <location>
        <begin position="47"/>
        <end position="73"/>
    </location>
</feature>
<proteinExistence type="predicted"/>
<evidence type="ECO:0000313" key="4">
    <source>
        <dbReference type="Proteomes" id="UP000294963"/>
    </source>
</evidence>
<dbReference type="EMBL" id="SLVJ01000015">
    <property type="protein sequence ID" value="TCM65211.1"/>
    <property type="molecule type" value="Genomic_DNA"/>
</dbReference>
<feature type="transmembrane region" description="Helical" evidence="2">
    <location>
        <begin position="6"/>
        <end position="23"/>
    </location>
</feature>
<sequence>MVFTYLLGAMIVILLIAFYALVLSKSDEIPAAEDISTASDLTQHSLGTESISPRQTHPSSTATDQSRHSSNMDSASPVEARPEEPRPEQQTEYSLWEYFVKAIKGTAKFIFEVLFEIIILGILKFIWFLIRGFFMLLGRIFD</sequence>
<feature type="region of interest" description="Disordered" evidence="1">
    <location>
        <begin position="47"/>
        <end position="90"/>
    </location>
</feature>
<accession>A0A4R1XQ96</accession>
<feature type="transmembrane region" description="Helical" evidence="2">
    <location>
        <begin position="109"/>
        <end position="130"/>
    </location>
</feature>
<feature type="compositionally biased region" description="Basic and acidic residues" evidence="1">
    <location>
        <begin position="80"/>
        <end position="89"/>
    </location>
</feature>
<evidence type="ECO:0000256" key="1">
    <source>
        <dbReference type="SAM" id="MobiDB-lite"/>
    </source>
</evidence>
<name>A0A4R1XQ96_ACICA</name>
<evidence type="ECO:0000256" key="2">
    <source>
        <dbReference type="SAM" id="Phobius"/>
    </source>
</evidence>
<keyword evidence="4" id="KW-1185">Reference proteome</keyword>
<dbReference type="AlphaFoldDB" id="A0A4R1XQ96"/>
<protein>
    <submittedName>
        <fullName evidence="3">Uncharacterized protein</fullName>
    </submittedName>
</protein>
<gene>
    <name evidence="3" type="ORF">EC844_11549</name>
</gene>
<reference evidence="3 4" key="1">
    <citation type="submission" date="2019-03" db="EMBL/GenBank/DDBJ databases">
        <title>Genomic analyses of the natural microbiome of Caenorhabditis elegans.</title>
        <authorList>
            <person name="Samuel B."/>
        </authorList>
    </citation>
    <scope>NUCLEOTIDE SEQUENCE [LARGE SCALE GENOMIC DNA]</scope>
    <source>
        <strain evidence="3 4">JUb89</strain>
    </source>
</reference>
<keyword evidence="2" id="KW-1133">Transmembrane helix</keyword>
<dbReference type="Proteomes" id="UP000294963">
    <property type="component" value="Unassembled WGS sequence"/>
</dbReference>
<keyword evidence="2" id="KW-0812">Transmembrane</keyword>
<evidence type="ECO:0000313" key="3">
    <source>
        <dbReference type="EMBL" id="TCM65211.1"/>
    </source>
</evidence>
<comment type="caution">
    <text evidence="3">The sequence shown here is derived from an EMBL/GenBank/DDBJ whole genome shotgun (WGS) entry which is preliminary data.</text>
</comment>
<organism evidence="3 4">
    <name type="scientific">Acinetobacter calcoaceticus</name>
    <dbReference type="NCBI Taxonomy" id="471"/>
    <lineage>
        <taxon>Bacteria</taxon>
        <taxon>Pseudomonadati</taxon>
        <taxon>Pseudomonadota</taxon>
        <taxon>Gammaproteobacteria</taxon>
        <taxon>Moraxellales</taxon>
        <taxon>Moraxellaceae</taxon>
        <taxon>Acinetobacter</taxon>
        <taxon>Acinetobacter calcoaceticus/baumannii complex</taxon>
    </lineage>
</organism>